<dbReference type="Proteomes" id="UP001262410">
    <property type="component" value="Unassembled WGS sequence"/>
</dbReference>
<protein>
    <recommendedName>
        <fullName evidence="5">Secreted protein</fullName>
    </recommendedName>
</protein>
<evidence type="ECO:0000313" key="3">
    <source>
        <dbReference type="EMBL" id="MDR6292269.1"/>
    </source>
</evidence>
<feature type="signal peptide" evidence="2">
    <location>
        <begin position="1"/>
        <end position="32"/>
    </location>
</feature>
<evidence type="ECO:0000313" key="4">
    <source>
        <dbReference type="Proteomes" id="UP001262410"/>
    </source>
</evidence>
<keyword evidence="4" id="KW-1185">Reference proteome</keyword>
<accession>A0ABU1JUG7</accession>
<name>A0ABU1JUG7_9PROT</name>
<feature type="chain" id="PRO_5046864627" description="Secreted protein" evidence="2">
    <location>
        <begin position="33"/>
        <end position="116"/>
    </location>
</feature>
<feature type="region of interest" description="Disordered" evidence="1">
    <location>
        <begin position="31"/>
        <end position="50"/>
    </location>
</feature>
<reference evidence="3 4" key="1">
    <citation type="submission" date="2023-07" db="EMBL/GenBank/DDBJ databases">
        <title>Sorghum-associated microbial communities from plants grown in Nebraska, USA.</title>
        <authorList>
            <person name="Schachtman D."/>
        </authorList>
    </citation>
    <scope>NUCLEOTIDE SEQUENCE [LARGE SCALE GENOMIC DNA]</scope>
    <source>
        <strain evidence="3 4">584</strain>
    </source>
</reference>
<evidence type="ECO:0000256" key="1">
    <source>
        <dbReference type="SAM" id="MobiDB-lite"/>
    </source>
</evidence>
<proteinExistence type="predicted"/>
<dbReference type="EMBL" id="JAVDPW010000008">
    <property type="protein sequence ID" value="MDR6292269.1"/>
    <property type="molecule type" value="Genomic_DNA"/>
</dbReference>
<sequence length="116" mass="13369">MRRPLMRLSFLALLALTAATPMLLLHPSAAIADDDDDDDDGGHRWHGHRHGHWRGPPAYYYVRPPRDRVVVYDNPYDDDGYYVERRRPRPVYVEPPPPVYVAPAPGITINIPLRFD</sequence>
<keyword evidence="2" id="KW-0732">Signal</keyword>
<evidence type="ECO:0008006" key="5">
    <source>
        <dbReference type="Google" id="ProtNLM"/>
    </source>
</evidence>
<organism evidence="3 4">
    <name type="scientific">Inquilinus ginsengisoli</name>
    <dbReference type="NCBI Taxonomy" id="363840"/>
    <lineage>
        <taxon>Bacteria</taxon>
        <taxon>Pseudomonadati</taxon>
        <taxon>Pseudomonadota</taxon>
        <taxon>Alphaproteobacteria</taxon>
        <taxon>Rhodospirillales</taxon>
        <taxon>Rhodospirillaceae</taxon>
        <taxon>Inquilinus</taxon>
    </lineage>
</organism>
<evidence type="ECO:0000256" key="2">
    <source>
        <dbReference type="SAM" id="SignalP"/>
    </source>
</evidence>
<gene>
    <name evidence="3" type="ORF">E9232_004807</name>
</gene>
<dbReference type="RefSeq" id="WP_309798220.1">
    <property type="nucleotide sequence ID" value="NZ_JAVDPW010000008.1"/>
</dbReference>
<comment type="caution">
    <text evidence="3">The sequence shown here is derived from an EMBL/GenBank/DDBJ whole genome shotgun (WGS) entry which is preliminary data.</text>
</comment>